<proteinExistence type="predicted"/>
<name>A0A8J3ZMV7_9ACTN</name>
<evidence type="ECO:0000256" key="3">
    <source>
        <dbReference type="ARBA" id="ARBA00023163"/>
    </source>
</evidence>
<dbReference type="PANTHER" id="PTHR43132:SF2">
    <property type="entry name" value="ARSENICAL RESISTANCE OPERON REPRESSOR ARSR-RELATED"/>
    <property type="match status" value="1"/>
</dbReference>
<dbReference type="GO" id="GO:0003700">
    <property type="term" value="F:DNA-binding transcription factor activity"/>
    <property type="evidence" value="ECO:0007669"/>
    <property type="project" value="InterPro"/>
</dbReference>
<keyword evidence="2" id="KW-0238">DNA-binding</keyword>
<feature type="domain" description="HTH arsR-type" evidence="4">
    <location>
        <begin position="1"/>
        <end position="95"/>
    </location>
</feature>
<dbReference type="SUPFAM" id="SSF46785">
    <property type="entry name" value="Winged helix' DNA-binding domain"/>
    <property type="match status" value="1"/>
</dbReference>
<dbReference type="NCBIfam" id="NF033788">
    <property type="entry name" value="HTH_metalloreg"/>
    <property type="match status" value="1"/>
</dbReference>
<evidence type="ECO:0000313" key="5">
    <source>
        <dbReference type="EMBL" id="GIJ64461.1"/>
    </source>
</evidence>
<reference evidence="5" key="1">
    <citation type="submission" date="2021-01" db="EMBL/GenBank/DDBJ databases">
        <title>Whole genome shotgun sequence of Virgisporangium aurantiacum NBRC 16421.</title>
        <authorList>
            <person name="Komaki H."/>
            <person name="Tamura T."/>
        </authorList>
    </citation>
    <scope>NUCLEOTIDE SEQUENCE</scope>
    <source>
        <strain evidence="5">NBRC 16421</strain>
    </source>
</reference>
<dbReference type="GO" id="GO:0003677">
    <property type="term" value="F:DNA binding"/>
    <property type="evidence" value="ECO:0007669"/>
    <property type="project" value="UniProtKB-KW"/>
</dbReference>
<evidence type="ECO:0000313" key="6">
    <source>
        <dbReference type="Proteomes" id="UP000612585"/>
    </source>
</evidence>
<dbReference type="PANTHER" id="PTHR43132">
    <property type="entry name" value="ARSENICAL RESISTANCE OPERON REPRESSOR ARSR-RELATED"/>
    <property type="match status" value="1"/>
</dbReference>
<dbReference type="Gene3D" id="1.10.10.10">
    <property type="entry name" value="Winged helix-like DNA-binding domain superfamily/Winged helix DNA-binding domain"/>
    <property type="match status" value="1"/>
</dbReference>
<dbReference type="SMART" id="SM00418">
    <property type="entry name" value="HTH_ARSR"/>
    <property type="match status" value="1"/>
</dbReference>
<evidence type="ECO:0000256" key="2">
    <source>
        <dbReference type="ARBA" id="ARBA00023125"/>
    </source>
</evidence>
<dbReference type="InterPro" id="IPR001845">
    <property type="entry name" value="HTH_ArsR_DNA-bd_dom"/>
</dbReference>
<accession>A0A8J3ZMV7</accession>
<protein>
    <submittedName>
        <fullName evidence="5">Putative transcriptional regulatory protein ArsR</fullName>
    </submittedName>
</protein>
<dbReference type="InterPro" id="IPR011991">
    <property type="entry name" value="ArsR-like_HTH"/>
</dbReference>
<dbReference type="PRINTS" id="PR00778">
    <property type="entry name" value="HTHARSR"/>
</dbReference>
<keyword evidence="1" id="KW-0805">Transcription regulation</keyword>
<dbReference type="RefSeq" id="WP_204013096.1">
    <property type="nucleotide sequence ID" value="NZ_BOPG01000117.1"/>
</dbReference>
<dbReference type="Proteomes" id="UP000612585">
    <property type="component" value="Unassembled WGS sequence"/>
</dbReference>
<evidence type="ECO:0000259" key="4">
    <source>
        <dbReference type="PROSITE" id="PS50987"/>
    </source>
</evidence>
<dbReference type="Pfam" id="PF01022">
    <property type="entry name" value="HTH_5"/>
    <property type="match status" value="1"/>
</dbReference>
<gene>
    <name evidence="5" type="ORF">Vau01_119770</name>
</gene>
<dbReference type="InterPro" id="IPR036390">
    <property type="entry name" value="WH_DNA-bd_sf"/>
</dbReference>
<dbReference type="CDD" id="cd00090">
    <property type="entry name" value="HTH_ARSR"/>
    <property type="match status" value="1"/>
</dbReference>
<organism evidence="5 6">
    <name type="scientific">Virgisporangium aurantiacum</name>
    <dbReference type="NCBI Taxonomy" id="175570"/>
    <lineage>
        <taxon>Bacteria</taxon>
        <taxon>Bacillati</taxon>
        <taxon>Actinomycetota</taxon>
        <taxon>Actinomycetes</taxon>
        <taxon>Micromonosporales</taxon>
        <taxon>Micromonosporaceae</taxon>
        <taxon>Virgisporangium</taxon>
    </lineage>
</organism>
<sequence length="109" mass="11982">MHGPLYVVKADLFKMLGHPVRIRILELLSERDQSVSEMLPQVGIEAANLSQHLTILRYSGLVASGKSGSTVLYTLSSPRVAELLRVARGILTEVLDVRVEQLSGLREST</sequence>
<dbReference type="InterPro" id="IPR036388">
    <property type="entry name" value="WH-like_DNA-bd_sf"/>
</dbReference>
<dbReference type="AlphaFoldDB" id="A0A8J3ZMV7"/>
<dbReference type="EMBL" id="BOPG01000117">
    <property type="protein sequence ID" value="GIJ64461.1"/>
    <property type="molecule type" value="Genomic_DNA"/>
</dbReference>
<dbReference type="PROSITE" id="PS50987">
    <property type="entry name" value="HTH_ARSR_2"/>
    <property type="match status" value="1"/>
</dbReference>
<keyword evidence="3" id="KW-0804">Transcription</keyword>
<comment type="caution">
    <text evidence="5">The sequence shown here is derived from an EMBL/GenBank/DDBJ whole genome shotgun (WGS) entry which is preliminary data.</text>
</comment>
<dbReference type="InterPro" id="IPR051011">
    <property type="entry name" value="Metal_resp_trans_reg"/>
</dbReference>
<keyword evidence="6" id="KW-1185">Reference proteome</keyword>
<evidence type="ECO:0000256" key="1">
    <source>
        <dbReference type="ARBA" id="ARBA00023015"/>
    </source>
</evidence>